<keyword evidence="10" id="KW-1185">Reference proteome</keyword>
<comment type="caution">
    <text evidence="9">The sequence shown here is derived from an EMBL/GenBank/DDBJ whole genome shotgun (WGS) entry which is preliminary data.</text>
</comment>
<comment type="subcellular location">
    <subcellularLocation>
        <location evidence="1">Nucleus</location>
    </subcellularLocation>
</comment>
<evidence type="ECO:0000259" key="8">
    <source>
        <dbReference type="Pfam" id="PF00271"/>
    </source>
</evidence>
<evidence type="ECO:0000256" key="2">
    <source>
        <dbReference type="ARBA" id="ARBA00007025"/>
    </source>
</evidence>
<comment type="similarity">
    <text evidence="2">Belongs to the SNF2/RAD54 helicase family.</text>
</comment>
<proteinExistence type="inferred from homology"/>
<evidence type="ECO:0000256" key="1">
    <source>
        <dbReference type="ARBA" id="ARBA00004123"/>
    </source>
</evidence>
<keyword evidence="4" id="KW-0378">Hydrolase</keyword>
<evidence type="ECO:0000256" key="3">
    <source>
        <dbReference type="ARBA" id="ARBA00022741"/>
    </source>
</evidence>
<dbReference type="GO" id="GO:0016887">
    <property type="term" value="F:ATP hydrolysis activity"/>
    <property type="evidence" value="ECO:0007669"/>
    <property type="project" value="InterPro"/>
</dbReference>
<keyword evidence="6" id="KW-0238">DNA-binding</keyword>
<dbReference type="Pfam" id="PF00271">
    <property type="entry name" value="Helicase_C"/>
    <property type="match status" value="1"/>
</dbReference>
<protein>
    <recommendedName>
        <fullName evidence="8">Helicase C-terminal domain-containing protein</fullName>
    </recommendedName>
</protein>
<evidence type="ECO:0000256" key="7">
    <source>
        <dbReference type="ARBA" id="ARBA00023242"/>
    </source>
</evidence>
<dbReference type="InterPro" id="IPR044574">
    <property type="entry name" value="ARIP4-like"/>
</dbReference>
<dbReference type="InterPro" id="IPR001650">
    <property type="entry name" value="Helicase_C-like"/>
</dbReference>
<evidence type="ECO:0000313" key="10">
    <source>
        <dbReference type="Proteomes" id="UP000823388"/>
    </source>
</evidence>
<dbReference type="SUPFAM" id="SSF52540">
    <property type="entry name" value="P-loop containing nucleoside triphosphate hydrolases"/>
    <property type="match status" value="1"/>
</dbReference>
<sequence length="83" mass="9535">MLPEHGHTYHVGTYVCARSLGINLHAANHVVLLDASLNPAHDLQAIYRVWRWVAGYHKHEALLQENEDLQRVNKTWPCQTGRL</sequence>
<accession>A0A8T0PPI2</accession>
<dbReference type="EMBL" id="CM029051">
    <property type="protein sequence ID" value="KAG2564221.1"/>
    <property type="molecule type" value="Genomic_DNA"/>
</dbReference>
<evidence type="ECO:0000256" key="5">
    <source>
        <dbReference type="ARBA" id="ARBA00022840"/>
    </source>
</evidence>
<keyword evidence="3" id="KW-0547">Nucleotide-binding</keyword>
<gene>
    <name evidence="9" type="ORF">PVAP13_8KG399101</name>
</gene>
<reference evidence="9" key="1">
    <citation type="submission" date="2020-05" db="EMBL/GenBank/DDBJ databases">
        <title>WGS assembly of Panicum virgatum.</title>
        <authorList>
            <person name="Lovell J.T."/>
            <person name="Jenkins J."/>
            <person name="Shu S."/>
            <person name="Juenger T.E."/>
            <person name="Schmutz J."/>
        </authorList>
    </citation>
    <scope>NUCLEOTIDE SEQUENCE</scope>
    <source>
        <strain evidence="9">AP13</strain>
    </source>
</reference>
<dbReference type="InterPro" id="IPR027417">
    <property type="entry name" value="P-loop_NTPase"/>
</dbReference>
<dbReference type="GO" id="GO:0005524">
    <property type="term" value="F:ATP binding"/>
    <property type="evidence" value="ECO:0007669"/>
    <property type="project" value="UniProtKB-KW"/>
</dbReference>
<dbReference type="PANTHER" id="PTHR45797:SF1">
    <property type="entry name" value="HELICASE ARIP4"/>
    <property type="match status" value="1"/>
</dbReference>
<dbReference type="Proteomes" id="UP000823388">
    <property type="component" value="Chromosome 8K"/>
</dbReference>
<dbReference type="Gene3D" id="3.40.50.300">
    <property type="entry name" value="P-loop containing nucleotide triphosphate hydrolases"/>
    <property type="match status" value="1"/>
</dbReference>
<evidence type="ECO:0000313" key="9">
    <source>
        <dbReference type="EMBL" id="KAG2564221.1"/>
    </source>
</evidence>
<name>A0A8T0PPI2_PANVG</name>
<evidence type="ECO:0000256" key="6">
    <source>
        <dbReference type="ARBA" id="ARBA00023125"/>
    </source>
</evidence>
<organism evidence="9 10">
    <name type="scientific">Panicum virgatum</name>
    <name type="common">Blackwell switchgrass</name>
    <dbReference type="NCBI Taxonomy" id="38727"/>
    <lineage>
        <taxon>Eukaryota</taxon>
        <taxon>Viridiplantae</taxon>
        <taxon>Streptophyta</taxon>
        <taxon>Embryophyta</taxon>
        <taxon>Tracheophyta</taxon>
        <taxon>Spermatophyta</taxon>
        <taxon>Magnoliopsida</taxon>
        <taxon>Liliopsida</taxon>
        <taxon>Poales</taxon>
        <taxon>Poaceae</taxon>
        <taxon>PACMAD clade</taxon>
        <taxon>Panicoideae</taxon>
        <taxon>Panicodae</taxon>
        <taxon>Paniceae</taxon>
        <taxon>Panicinae</taxon>
        <taxon>Panicum</taxon>
        <taxon>Panicum sect. Hiantes</taxon>
    </lineage>
</organism>
<dbReference type="PANTHER" id="PTHR45797">
    <property type="entry name" value="RAD54-LIKE"/>
    <property type="match status" value="1"/>
</dbReference>
<keyword evidence="7" id="KW-0539">Nucleus</keyword>
<dbReference type="GO" id="GO:0005634">
    <property type="term" value="C:nucleus"/>
    <property type="evidence" value="ECO:0007669"/>
    <property type="project" value="UniProtKB-SubCell"/>
</dbReference>
<dbReference type="GO" id="GO:0003677">
    <property type="term" value="F:DNA binding"/>
    <property type="evidence" value="ECO:0007669"/>
    <property type="project" value="UniProtKB-KW"/>
</dbReference>
<dbReference type="AlphaFoldDB" id="A0A8T0PPI2"/>
<keyword evidence="5" id="KW-0067">ATP-binding</keyword>
<evidence type="ECO:0000256" key="4">
    <source>
        <dbReference type="ARBA" id="ARBA00022806"/>
    </source>
</evidence>
<keyword evidence="4" id="KW-0347">Helicase</keyword>
<dbReference type="GO" id="GO:0004386">
    <property type="term" value="F:helicase activity"/>
    <property type="evidence" value="ECO:0007669"/>
    <property type="project" value="UniProtKB-KW"/>
</dbReference>
<feature type="domain" description="Helicase C-terminal" evidence="8">
    <location>
        <begin position="19"/>
        <end position="52"/>
    </location>
</feature>